<keyword evidence="6" id="KW-0342">GTP-binding</keyword>
<protein>
    <submittedName>
        <fullName evidence="9">Tubulin alpha-6 chain</fullName>
    </submittedName>
</protein>
<dbReference type="GO" id="GO:0007017">
    <property type="term" value="P:microtubule-based process"/>
    <property type="evidence" value="ECO:0007669"/>
    <property type="project" value="InterPro"/>
</dbReference>
<dbReference type="PRINTS" id="PR01161">
    <property type="entry name" value="TUBULIN"/>
</dbReference>
<comment type="subcellular location">
    <subcellularLocation>
        <location evidence="1">Cytoplasm</location>
        <location evidence="1">Cytoskeleton</location>
    </subcellularLocation>
</comment>
<dbReference type="Gene3D" id="3.40.50.1440">
    <property type="entry name" value="Tubulin/FtsZ, GTPase domain"/>
    <property type="match status" value="1"/>
</dbReference>
<dbReference type="InterPro" id="IPR000217">
    <property type="entry name" value="Tubulin"/>
</dbReference>
<dbReference type="AlphaFoldDB" id="S7PVQ2"/>
<evidence type="ECO:0000256" key="7">
    <source>
        <dbReference type="ARBA" id="ARBA00023212"/>
    </source>
</evidence>
<dbReference type="Proteomes" id="UP000052978">
    <property type="component" value="Unassembled WGS sequence"/>
</dbReference>
<evidence type="ECO:0000256" key="3">
    <source>
        <dbReference type="ARBA" id="ARBA00022490"/>
    </source>
</evidence>
<dbReference type="SUPFAM" id="SSF52490">
    <property type="entry name" value="Tubulin nucleotide-binding domain-like"/>
    <property type="match status" value="1"/>
</dbReference>
<dbReference type="InterPro" id="IPR003008">
    <property type="entry name" value="Tubulin_FtsZ_GTPase"/>
</dbReference>
<evidence type="ECO:0000259" key="8">
    <source>
        <dbReference type="Pfam" id="PF00091"/>
    </source>
</evidence>
<name>S7PVQ2_MYOBR</name>
<evidence type="ECO:0000256" key="1">
    <source>
        <dbReference type="ARBA" id="ARBA00004245"/>
    </source>
</evidence>
<evidence type="ECO:0000256" key="4">
    <source>
        <dbReference type="ARBA" id="ARBA00022701"/>
    </source>
</evidence>
<evidence type="ECO:0000256" key="5">
    <source>
        <dbReference type="ARBA" id="ARBA00022741"/>
    </source>
</evidence>
<organism evidence="9 10">
    <name type="scientific">Myotis brandtii</name>
    <name type="common">Brandt's bat</name>
    <dbReference type="NCBI Taxonomy" id="109478"/>
    <lineage>
        <taxon>Eukaryota</taxon>
        <taxon>Metazoa</taxon>
        <taxon>Chordata</taxon>
        <taxon>Craniata</taxon>
        <taxon>Vertebrata</taxon>
        <taxon>Euteleostomi</taxon>
        <taxon>Mammalia</taxon>
        <taxon>Eutheria</taxon>
        <taxon>Laurasiatheria</taxon>
        <taxon>Chiroptera</taxon>
        <taxon>Yangochiroptera</taxon>
        <taxon>Vespertilionidae</taxon>
        <taxon>Myotis</taxon>
    </lineage>
</organism>
<evidence type="ECO:0000313" key="10">
    <source>
        <dbReference type="Proteomes" id="UP000052978"/>
    </source>
</evidence>
<sequence length="71" mass="7808">MWHRAEITILHADLQESAMAASSIGKDIIDFILDRIHNVADPDTGLQYFLVFHSFDGGTGSGFTSLLRALC</sequence>
<gene>
    <name evidence="9" type="ORF">D623_10021174</name>
</gene>
<dbReference type="Pfam" id="PF00091">
    <property type="entry name" value="Tubulin"/>
    <property type="match status" value="1"/>
</dbReference>
<evidence type="ECO:0000256" key="2">
    <source>
        <dbReference type="ARBA" id="ARBA00009636"/>
    </source>
</evidence>
<evidence type="ECO:0000313" key="9">
    <source>
        <dbReference type="EMBL" id="EPQ12602.1"/>
    </source>
</evidence>
<keyword evidence="10" id="KW-1185">Reference proteome</keyword>
<keyword evidence="7" id="KW-0206">Cytoskeleton</keyword>
<accession>S7PVQ2</accession>
<feature type="domain" description="Tubulin/FtsZ GTPase" evidence="8">
    <location>
        <begin position="18"/>
        <end position="67"/>
    </location>
</feature>
<dbReference type="GO" id="GO:0005525">
    <property type="term" value="F:GTP binding"/>
    <property type="evidence" value="ECO:0007669"/>
    <property type="project" value="UniProtKB-KW"/>
</dbReference>
<keyword evidence="4" id="KW-0493">Microtubule</keyword>
<keyword evidence="3" id="KW-0963">Cytoplasm</keyword>
<evidence type="ECO:0000256" key="6">
    <source>
        <dbReference type="ARBA" id="ARBA00023134"/>
    </source>
</evidence>
<dbReference type="InterPro" id="IPR036525">
    <property type="entry name" value="Tubulin/FtsZ_GTPase_sf"/>
</dbReference>
<dbReference type="PANTHER" id="PTHR11588">
    <property type="entry name" value="TUBULIN"/>
    <property type="match status" value="1"/>
</dbReference>
<dbReference type="GO" id="GO:0005874">
    <property type="term" value="C:microtubule"/>
    <property type="evidence" value="ECO:0007669"/>
    <property type="project" value="UniProtKB-KW"/>
</dbReference>
<reference evidence="9 10" key="1">
    <citation type="journal article" date="2013" name="Nat. Commun.">
        <title>Genome analysis reveals insights into physiology and longevity of the Brandt's bat Myotis brandtii.</title>
        <authorList>
            <person name="Seim I."/>
            <person name="Fang X."/>
            <person name="Xiong Z."/>
            <person name="Lobanov A.V."/>
            <person name="Huang Z."/>
            <person name="Ma S."/>
            <person name="Feng Y."/>
            <person name="Turanov A.A."/>
            <person name="Zhu Y."/>
            <person name="Lenz T.L."/>
            <person name="Gerashchenko M.V."/>
            <person name="Fan D."/>
            <person name="Hee Yim S."/>
            <person name="Yao X."/>
            <person name="Jordan D."/>
            <person name="Xiong Y."/>
            <person name="Ma Y."/>
            <person name="Lyapunov A.N."/>
            <person name="Chen G."/>
            <person name="Kulakova O.I."/>
            <person name="Sun Y."/>
            <person name="Lee S.G."/>
            <person name="Bronson R.T."/>
            <person name="Moskalev A.A."/>
            <person name="Sunyaev S.R."/>
            <person name="Zhang G."/>
            <person name="Krogh A."/>
            <person name="Wang J."/>
            <person name="Gladyshev V.N."/>
        </authorList>
    </citation>
    <scope>NUCLEOTIDE SEQUENCE [LARGE SCALE GENOMIC DNA]</scope>
</reference>
<keyword evidence="5" id="KW-0547">Nucleotide-binding</keyword>
<dbReference type="EMBL" id="KE163524">
    <property type="protein sequence ID" value="EPQ12602.1"/>
    <property type="molecule type" value="Genomic_DNA"/>
</dbReference>
<comment type="similarity">
    <text evidence="2">Belongs to the tubulin family.</text>
</comment>
<proteinExistence type="inferred from homology"/>